<proteinExistence type="predicted"/>
<accession>A0A7I7SW94</accession>
<dbReference type="Gene3D" id="3.40.50.300">
    <property type="entry name" value="P-loop containing nucleotide triphosphate hydrolases"/>
    <property type="match status" value="1"/>
</dbReference>
<sequence>MSMPAPAMTAHCEAVLDEIERAVVGKRAALTLVLTTVLAGGHVLIEDLPGMGKTWVAPRAAVPPGSVVAVDILEGWPFADRDDPLRERMWALQRSAMYRDMKVVGVDVVPWPADIALDQAMSLVPDRARHPS</sequence>
<dbReference type="EMBL" id="AP022595">
    <property type="protein sequence ID" value="BBY61068.1"/>
    <property type="molecule type" value="Genomic_DNA"/>
</dbReference>
<evidence type="ECO:0008006" key="3">
    <source>
        <dbReference type="Google" id="ProtNLM"/>
    </source>
</evidence>
<name>A0A7I7SW94_9MYCO</name>
<protein>
    <recommendedName>
        <fullName evidence="3">ATPase</fullName>
    </recommendedName>
</protein>
<evidence type="ECO:0000313" key="2">
    <source>
        <dbReference type="Proteomes" id="UP000466445"/>
    </source>
</evidence>
<gene>
    <name evidence="1" type="ORF">MSAR_42040</name>
</gene>
<evidence type="ECO:0000313" key="1">
    <source>
        <dbReference type="EMBL" id="BBY61068.1"/>
    </source>
</evidence>
<keyword evidence="2" id="KW-1185">Reference proteome</keyword>
<dbReference type="Proteomes" id="UP000466445">
    <property type="component" value="Chromosome"/>
</dbReference>
<reference evidence="1 2" key="1">
    <citation type="journal article" date="2019" name="Emerg. Microbes Infect.">
        <title>Comprehensive subspecies identification of 175 nontuberculous mycobacteria species based on 7547 genomic profiles.</title>
        <authorList>
            <person name="Matsumoto Y."/>
            <person name="Kinjo T."/>
            <person name="Motooka D."/>
            <person name="Nabeya D."/>
            <person name="Jung N."/>
            <person name="Uechi K."/>
            <person name="Horii T."/>
            <person name="Iida T."/>
            <person name="Fujita J."/>
            <person name="Nakamura S."/>
        </authorList>
    </citation>
    <scope>NUCLEOTIDE SEQUENCE [LARGE SCALE GENOMIC DNA]</scope>
    <source>
        <strain evidence="1 2">JCM 30395</strain>
    </source>
</reference>
<dbReference type="InterPro" id="IPR027417">
    <property type="entry name" value="P-loop_NTPase"/>
</dbReference>
<dbReference type="AlphaFoldDB" id="A0A7I7SW94"/>
<organism evidence="1 2">
    <name type="scientific">Mycolicibacterium sarraceniae</name>
    <dbReference type="NCBI Taxonomy" id="1534348"/>
    <lineage>
        <taxon>Bacteria</taxon>
        <taxon>Bacillati</taxon>
        <taxon>Actinomycetota</taxon>
        <taxon>Actinomycetes</taxon>
        <taxon>Mycobacteriales</taxon>
        <taxon>Mycobacteriaceae</taxon>
        <taxon>Mycolicibacterium</taxon>
    </lineage>
</organism>
<dbReference type="KEGG" id="msar:MSAR_42040"/>